<dbReference type="InterPro" id="IPR001227">
    <property type="entry name" value="Ac_transferase_dom_sf"/>
</dbReference>
<dbReference type="Proteomes" id="UP000595841">
    <property type="component" value="Chromosome"/>
</dbReference>
<gene>
    <name evidence="3" type="ORF">JI735_16890</name>
</gene>
<dbReference type="Gene3D" id="3.40.366.10">
    <property type="entry name" value="Malonyl-Coenzyme A Acyl Carrier Protein, domain 2"/>
    <property type="match status" value="1"/>
</dbReference>
<dbReference type="GO" id="GO:0004312">
    <property type="term" value="F:fatty acid synthase activity"/>
    <property type="evidence" value="ECO:0007669"/>
    <property type="project" value="TreeGrafter"/>
</dbReference>
<dbReference type="Gene3D" id="3.40.50.720">
    <property type="entry name" value="NAD(P)-binding Rossmann-like Domain"/>
    <property type="match status" value="1"/>
</dbReference>
<evidence type="ECO:0000313" key="3">
    <source>
        <dbReference type="EMBL" id="QQZ58492.1"/>
    </source>
</evidence>
<proteinExistence type="predicted"/>
<dbReference type="Pfam" id="PF16197">
    <property type="entry name" value="KAsynt_C_assoc"/>
    <property type="match status" value="1"/>
</dbReference>
<dbReference type="Gene3D" id="3.30.70.3290">
    <property type="match status" value="2"/>
</dbReference>
<feature type="domain" description="Ketosynthase family 3 (KS3)" evidence="2">
    <location>
        <begin position="1"/>
        <end position="159"/>
    </location>
</feature>
<dbReference type="Pfam" id="PF02801">
    <property type="entry name" value="Ketoacyl-synt_C"/>
    <property type="match status" value="1"/>
</dbReference>
<dbReference type="SUPFAM" id="SSF51735">
    <property type="entry name" value="NAD(P)-binding Rossmann-fold domains"/>
    <property type="match status" value="1"/>
</dbReference>
<accession>A0A974P830</accession>
<dbReference type="PROSITE" id="PS52004">
    <property type="entry name" value="KS3_2"/>
    <property type="match status" value="1"/>
</dbReference>
<keyword evidence="1" id="KW-0808">Transferase</keyword>
<dbReference type="GO" id="GO:0006633">
    <property type="term" value="P:fatty acid biosynthetic process"/>
    <property type="evidence" value="ECO:0007669"/>
    <property type="project" value="TreeGrafter"/>
</dbReference>
<name>A0A974P830_9BACL</name>
<dbReference type="AlphaFoldDB" id="A0A974P830"/>
<dbReference type="EMBL" id="CP068595">
    <property type="protein sequence ID" value="QQZ58492.1"/>
    <property type="molecule type" value="Genomic_DNA"/>
</dbReference>
<dbReference type="InterPro" id="IPR014031">
    <property type="entry name" value="Ketoacyl_synth_C"/>
</dbReference>
<sequence length="739" mass="83443">MNNDGQQKTGFTAPSTIGQAEVIRTALKLAEVSPDSIDYIECHGTGTPLGDPIELEALELGYNPERRHACALGSVKTNIGHLDSAAGIASFIKTVLALKHNMLPPSLHFQTPNPVLKVIEKGFYINDRLTEWPRKNEPLRAGISAFGIGGTNAHIIVEQAPPQREASAGREWQLLPVSAKTPSALAEIKKDLERYSKAEPSRLEDIAYTLQVGRKHFPIRELALVNRKSRRVLQFAETATRKGTAGLENAPVIFVIPDFTQRLWSESELDELEQLYQEEPGARRFLNQALGIMNRLVPDRAAVKLGDLRKREYTPVLAFGGYYAVGKLFIEWGLHPEAVIGRGKSQWLAACLSGELSLEEAVHSFLLSLDDCGMEQPEAGRRISRREEIWLVLGAGDEAQPFLDKQSSKPQIVALEKLNTYSLMAAVGTMWLYGQDIKWRELYQHEQRNRLSLPTYAFDRQEFPVDPELFNLNHLLNRPPSGKGWTPANRDDIRKWFYIPAWESAALPNYEGRMLPRDAVWFIFCDAAGLGEALGDLLRQQQIRCIMVELAEHYQQVTADHYRVNPLRSEEMDRLYHSLDAVPDHICYLWTVTSPMEPELANIETGQQLFLHHILRLVQFLGTAAAAQEVHLQIASNGLYSITQEEMLCPMKGLLLGASKIIPYEYPNIKVCHVDFPLAEGDAARQREQARQMLREFQFEFPNKQVAYRGKAGGSNRSKNRFCWPAPARFRYLRTISSV</sequence>
<dbReference type="Pfam" id="PF21394">
    <property type="entry name" value="Beta-ketacyl_N"/>
    <property type="match status" value="1"/>
</dbReference>
<dbReference type="PANTHER" id="PTHR43775">
    <property type="entry name" value="FATTY ACID SYNTHASE"/>
    <property type="match status" value="1"/>
</dbReference>
<dbReference type="InterPro" id="IPR036291">
    <property type="entry name" value="NAD(P)-bd_dom_sf"/>
</dbReference>
<reference evidence="3 4" key="1">
    <citation type="submission" date="2021-01" db="EMBL/GenBank/DDBJ databases">
        <title>Whole genome sequence of Paenibacillus sonchi LMG 24727 for comparative genomics.</title>
        <authorList>
            <person name="Lee G."/>
            <person name="Kim M.-J."/>
            <person name="Lim K."/>
            <person name="Shin J.-H."/>
        </authorList>
    </citation>
    <scope>NUCLEOTIDE SEQUENCE [LARGE SCALE GENOMIC DNA]</scope>
    <source>
        <strain evidence="3 4">LMG 24727</strain>
    </source>
</reference>
<protein>
    <submittedName>
        <fullName evidence="3">Type I polyketide synthase</fullName>
    </submittedName>
</protein>
<dbReference type="PANTHER" id="PTHR43775:SF51">
    <property type="entry name" value="INACTIVE PHENOLPHTHIOCEROL SYNTHESIS POLYKETIDE SYNTHASE TYPE I PKS1-RELATED"/>
    <property type="match status" value="1"/>
</dbReference>
<dbReference type="InterPro" id="IPR050091">
    <property type="entry name" value="PKS_NRPS_Biosynth_Enz"/>
</dbReference>
<dbReference type="SMART" id="SM00825">
    <property type="entry name" value="PKS_KS"/>
    <property type="match status" value="1"/>
</dbReference>
<dbReference type="CDD" id="cd00833">
    <property type="entry name" value="PKS"/>
    <property type="match status" value="1"/>
</dbReference>
<dbReference type="KEGG" id="pson:JI735_16890"/>
<dbReference type="InterPro" id="IPR020841">
    <property type="entry name" value="PKS_Beta-ketoAc_synthase_dom"/>
</dbReference>
<dbReference type="Gene3D" id="3.40.47.10">
    <property type="match status" value="1"/>
</dbReference>
<keyword evidence="4" id="KW-1185">Reference proteome</keyword>
<evidence type="ECO:0000313" key="4">
    <source>
        <dbReference type="Proteomes" id="UP000595841"/>
    </source>
</evidence>
<dbReference type="InterPro" id="IPR049490">
    <property type="entry name" value="C883_1060-like_KR_N"/>
</dbReference>
<evidence type="ECO:0000256" key="1">
    <source>
        <dbReference type="ARBA" id="ARBA00022679"/>
    </source>
</evidence>
<dbReference type="InterPro" id="IPR016039">
    <property type="entry name" value="Thiolase-like"/>
</dbReference>
<organism evidence="3 4">
    <name type="scientific">Paenibacillus sonchi</name>
    <dbReference type="NCBI Taxonomy" id="373687"/>
    <lineage>
        <taxon>Bacteria</taxon>
        <taxon>Bacillati</taxon>
        <taxon>Bacillota</taxon>
        <taxon>Bacilli</taxon>
        <taxon>Bacillales</taxon>
        <taxon>Paenibacillaceae</taxon>
        <taxon>Paenibacillus</taxon>
        <taxon>Paenibacillus sonchi group</taxon>
    </lineage>
</organism>
<evidence type="ECO:0000259" key="2">
    <source>
        <dbReference type="PROSITE" id="PS52004"/>
    </source>
</evidence>
<dbReference type="InterPro" id="IPR032821">
    <property type="entry name" value="PKS_assoc"/>
</dbReference>
<dbReference type="SUPFAM" id="SSF53901">
    <property type="entry name" value="Thiolase-like"/>
    <property type="match status" value="1"/>
</dbReference>